<proteinExistence type="predicted"/>
<organism evidence="3">
    <name type="scientific">Ixodes ricinus</name>
    <name type="common">Common tick</name>
    <name type="synonym">Acarus ricinus</name>
    <dbReference type="NCBI Taxonomy" id="34613"/>
    <lineage>
        <taxon>Eukaryota</taxon>
        <taxon>Metazoa</taxon>
        <taxon>Ecdysozoa</taxon>
        <taxon>Arthropoda</taxon>
        <taxon>Chelicerata</taxon>
        <taxon>Arachnida</taxon>
        <taxon>Acari</taxon>
        <taxon>Parasitiformes</taxon>
        <taxon>Ixodida</taxon>
        <taxon>Ixodoidea</taxon>
        <taxon>Ixodidae</taxon>
        <taxon>Ixodinae</taxon>
        <taxon>Ixodes</taxon>
    </lineage>
</organism>
<name>A0A6B0UQA6_IXORI</name>
<protein>
    <recommendedName>
        <fullName evidence="4">Secreted protein</fullName>
    </recommendedName>
</protein>
<dbReference type="AlphaFoldDB" id="A0A6B0UQA6"/>
<accession>A0A6B0UQA6</accession>
<keyword evidence="1" id="KW-0472">Membrane</keyword>
<keyword evidence="2" id="KW-0732">Signal</keyword>
<evidence type="ECO:0000256" key="2">
    <source>
        <dbReference type="SAM" id="SignalP"/>
    </source>
</evidence>
<keyword evidence="1" id="KW-1133">Transmembrane helix</keyword>
<evidence type="ECO:0008006" key="4">
    <source>
        <dbReference type="Google" id="ProtNLM"/>
    </source>
</evidence>
<evidence type="ECO:0000256" key="1">
    <source>
        <dbReference type="SAM" id="Phobius"/>
    </source>
</evidence>
<feature type="chain" id="PRO_5025666506" description="Secreted protein" evidence="2">
    <location>
        <begin position="19"/>
        <end position="126"/>
    </location>
</feature>
<feature type="transmembrane region" description="Helical" evidence="1">
    <location>
        <begin position="94"/>
        <end position="115"/>
    </location>
</feature>
<evidence type="ECO:0000313" key="3">
    <source>
        <dbReference type="EMBL" id="MXU91836.1"/>
    </source>
</evidence>
<feature type="signal peptide" evidence="2">
    <location>
        <begin position="1"/>
        <end position="18"/>
    </location>
</feature>
<keyword evidence="1" id="KW-0812">Transmembrane</keyword>
<sequence>MSCSVSLTISCLRALTSSSSMVVLLSVDSLTWDPSPFFVIMLRLEKLRVASMVVKIAPLSLRRALNFFKQSTVSWRCRVEATRSRWQIQGCFKASAAVILLAGLTVSMLLMRFLASGVTVSHSGDG</sequence>
<dbReference type="EMBL" id="GIFC01009753">
    <property type="protein sequence ID" value="MXU91836.1"/>
    <property type="molecule type" value="Transcribed_RNA"/>
</dbReference>
<reference evidence="3" key="1">
    <citation type="submission" date="2019-12" db="EMBL/GenBank/DDBJ databases">
        <title>An insight into the sialome of adult female Ixodes ricinus ticks feeding for 6 days.</title>
        <authorList>
            <person name="Perner J."/>
            <person name="Ribeiro J.M.C."/>
        </authorList>
    </citation>
    <scope>NUCLEOTIDE SEQUENCE</scope>
    <source>
        <strain evidence="3">Semi-engorged</strain>
        <tissue evidence="3">Salivary glands</tissue>
    </source>
</reference>